<organism evidence="1 2">
    <name type="scientific">Thioalkalicoccus limnaeus</name>
    <dbReference type="NCBI Taxonomy" id="120681"/>
    <lineage>
        <taxon>Bacteria</taxon>
        <taxon>Pseudomonadati</taxon>
        <taxon>Pseudomonadota</taxon>
        <taxon>Gammaproteobacteria</taxon>
        <taxon>Chromatiales</taxon>
        <taxon>Chromatiaceae</taxon>
        <taxon>Thioalkalicoccus</taxon>
    </lineage>
</organism>
<sequence>MDPQQMAAVRLDRIAFRLNLSEDQKHEVGSILEEAQAERLAQRAATRERIAEVLTPEQREMFEQWSGPRRAGRWGPAQ</sequence>
<dbReference type="RefSeq" id="WP_369666794.1">
    <property type="nucleotide sequence ID" value="NZ_JBDKXB010000008.1"/>
</dbReference>
<evidence type="ECO:0000313" key="2">
    <source>
        <dbReference type="Proteomes" id="UP001564408"/>
    </source>
</evidence>
<dbReference type="Proteomes" id="UP001564408">
    <property type="component" value="Unassembled WGS sequence"/>
</dbReference>
<evidence type="ECO:0008006" key="3">
    <source>
        <dbReference type="Google" id="ProtNLM"/>
    </source>
</evidence>
<accession>A0ABV4BD17</accession>
<proteinExistence type="predicted"/>
<evidence type="ECO:0000313" key="1">
    <source>
        <dbReference type="EMBL" id="MEY6432407.1"/>
    </source>
</evidence>
<keyword evidence="2" id="KW-1185">Reference proteome</keyword>
<gene>
    <name evidence="1" type="ORF">ABC977_08325</name>
</gene>
<protein>
    <recommendedName>
        <fullName evidence="3">Periplasmic heavy metal sensor</fullName>
    </recommendedName>
</protein>
<dbReference type="Gene3D" id="1.20.120.1490">
    <property type="match status" value="1"/>
</dbReference>
<reference evidence="1 2" key="1">
    <citation type="submission" date="2024-05" db="EMBL/GenBank/DDBJ databases">
        <title>Genome Sequence and Characterization of the New Strain Purple Sulfur Bacterium of Genus Thioalkalicoccus.</title>
        <authorList>
            <person name="Bryantseva I.A."/>
            <person name="Kyndt J.A."/>
            <person name="Imhoff J.F."/>
        </authorList>
    </citation>
    <scope>NUCLEOTIDE SEQUENCE [LARGE SCALE GENOMIC DNA]</scope>
    <source>
        <strain evidence="1 2">Um2</strain>
    </source>
</reference>
<name>A0ABV4BD17_9GAMM</name>
<comment type="caution">
    <text evidence="1">The sequence shown here is derived from an EMBL/GenBank/DDBJ whole genome shotgun (WGS) entry which is preliminary data.</text>
</comment>
<dbReference type="EMBL" id="JBDKXB010000008">
    <property type="protein sequence ID" value="MEY6432407.1"/>
    <property type="molecule type" value="Genomic_DNA"/>
</dbReference>